<protein>
    <recommendedName>
        <fullName evidence="3">F-box domain-containing protein</fullName>
    </recommendedName>
</protein>
<dbReference type="RefSeq" id="XP_066673072.1">
    <property type="nucleotide sequence ID" value="XM_066809454.1"/>
</dbReference>
<dbReference type="Proteomes" id="UP001433268">
    <property type="component" value="Unassembled WGS sequence"/>
</dbReference>
<dbReference type="GeneID" id="92042514"/>
<evidence type="ECO:0008006" key="3">
    <source>
        <dbReference type="Google" id="ProtNLM"/>
    </source>
</evidence>
<accession>A0ABR1X446</accession>
<reference evidence="1 2" key="1">
    <citation type="submission" date="2023-01" db="EMBL/GenBank/DDBJ databases">
        <title>Analysis of 21 Apiospora genomes using comparative genomics revels a genus with tremendous synthesis potential of carbohydrate active enzymes and secondary metabolites.</title>
        <authorList>
            <person name="Sorensen T."/>
        </authorList>
    </citation>
    <scope>NUCLEOTIDE SEQUENCE [LARGE SCALE GENOMIC DNA]</scope>
    <source>
        <strain evidence="1 2">CBS 114990</strain>
    </source>
</reference>
<gene>
    <name evidence="1" type="ORF">PG997_005139</name>
</gene>
<keyword evidence="2" id="KW-1185">Reference proteome</keyword>
<dbReference type="EMBL" id="JAQQWN010000004">
    <property type="protein sequence ID" value="KAK8090178.1"/>
    <property type="molecule type" value="Genomic_DNA"/>
</dbReference>
<organism evidence="1 2">
    <name type="scientific">Apiospora hydei</name>
    <dbReference type="NCBI Taxonomy" id="1337664"/>
    <lineage>
        <taxon>Eukaryota</taxon>
        <taxon>Fungi</taxon>
        <taxon>Dikarya</taxon>
        <taxon>Ascomycota</taxon>
        <taxon>Pezizomycotina</taxon>
        <taxon>Sordariomycetes</taxon>
        <taxon>Xylariomycetidae</taxon>
        <taxon>Amphisphaeriales</taxon>
        <taxon>Apiosporaceae</taxon>
        <taxon>Apiospora</taxon>
    </lineage>
</organism>
<name>A0ABR1X446_9PEZI</name>
<sequence length="330" mass="37687">MCLAMVLSTNPRDVLIAVDNNYVAFPAFEKEVLPRGRLPSLTKLGMMSCRGNPYRLAAVRGLLASAPKLETIFACDSCHVNVWDSHPQPHRRHNIGYRPIPCARLKKLVIFDLYPPHLEEFLWSIDALEELEYYWKVFPLFSTKLIGVLLQTKDTLKRLCVSFLPFHESRLGPEPHFWYDIVDAKMDRIESLAMFSKLEDITIDSRSLRRESDEDTDDLLVSFLPKSIRHLRISYVVDDMTKSLSKLADAAPDRFPELTSVTVGVTKWPDGISDHVADIRDEVEPLFVNHGISFSWKEDTFGPVVYTLIPGATKPGLRLLPWKEEEDSAM</sequence>
<evidence type="ECO:0000313" key="2">
    <source>
        <dbReference type="Proteomes" id="UP001433268"/>
    </source>
</evidence>
<proteinExistence type="predicted"/>
<comment type="caution">
    <text evidence="1">The sequence shown here is derived from an EMBL/GenBank/DDBJ whole genome shotgun (WGS) entry which is preliminary data.</text>
</comment>
<evidence type="ECO:0000313" key="1">
    <source>
        <dbReference type="EMBL" id="KAK8090178.1"/>
    </source>
</evidence>